<gene>
    <name evidence="2" type="ORF">Prubr_12750</name>
</gene>
<dbReference type="Proteomes" id="UP000680866">
    <property type="component" value="Chromosome"/>
</dbReference>
<protein>
    <recommendedName>
        <fullName evidence="4">RloB-like protein</fullName>
    </recommendedName>
</protein>
<name>A0A810MUK0_9ACTN</name>
<organism evidence="2 3">
    <name type="scientific">Polymorphospora rubra</name>
    <dbReference type="NCBI Taxonomy" id="338584"/>
    <lineage>
        <taxon>Bacteria</taxon>
        <taxon>Bacillati</taxon>
        <taxon>Actinomycetota</taxon>
        <taxon>Actinomycetes</taxon>
        <taxon>Micromonosporales</taxon>
        <taxon>Micromonosporaceae</taxon>
        <taxon>Polymorphospora</taxon>
    </lineage>
</organism>
<evidence type="ECO:0000256" key="1">
    <source>
        <dbReference type="SAM" id="MobiDB-lite"/>
    </source>
</evidence>
<keyword evidence="3" id="KW-1185">Reference proteome</keyword>
<feature type="region of interest" description="Disordered" evidence="1">
    <location>
        <begin position="1"/>
        <end position="23"/>
    </location>
</feature>
<sequence>MGAGGAGRGGVQERRTHRGDRRRNRDDYDQAWAVCDVDHYETATADAEAIERDVRMAWSNPCFEVWLILHKADCNAHLENARRAGDRLRSHVRNWNKTTLDYAEFRDGVNAAVRRARTLEPSPERNPSTMVWLLIEALQRP</sequence>
<evidence type="ECO:0008006" key="4">
    <source>
        <dbReference type="Google" id="ProtNLM"/>
    </source>
</evidence>
<dbReference type="EMBL" id="AP023359">
    <property type="protein sequence ID" value="BCJ64254.1"/>
    <property type="molecule type" value="Genomic_DNA"/>
</dbReference>
<dbReference type="KEGG" id="pry:Prubr_12750"/>
<evidence type="ECO:0000313" key="3">
    <source>
        <dbReference type="Proteomes" id="UP000680866"/>
    </source>
</evidence>
<feature type="compositionally biased region" description="Gly residues" evidence="1">
    <location>
        <begin position="1"/>
        <end position="10"/>
    </location>
</feature>
<dbReference type="InterPro" id="IPR025591">
    <property type="entry name" value="RloB"/>
</dbReference>
<accession>A0A810MUK0</accession>
<evidence type="ECO:0000313" key="2">
    <source>
        <dbReference type="EMBL" id="BCJ64254.1"/>
    </source>
</evidence>
<proteinExistence type="predicted"/>
<dbReference type="Pfam" id="PF13707">
    <property type="entry name" value="RloB"/>
    <property type="match status" value="1"/>
</dbReference>
<dbReference type="AlphaFoldDB" id="A0A810MUK0"/>
<dbReference type="RefSeq" id="WP_212822464.1">
    <property type="nucleotide sequence ID" value="NZ_AP023359.1"/>
</dbReference>
<reference evidence="2" key="1">
    <citation type="submission" date="2020-08" db="EMBL/GenBank/DDBJ databases">
        <title>Whole genome shotgun sequence of Polymorphospora rubra NBRC 101157.</title>
        <authorList>
            <person name="Komaki H."/>
            <person name="Tamura T."/>
        </authorList>
    </citation>
    <scope>NUCLEOTIDE SEQUENCE</scope>
    <source>
        <strain evidence="2">NBRC 101157</strain>
    </source>
</reference>